<keyword evidence="2" id="KW-0238">DNA-binding</keyword>
<dbReference type="InterPro" id="IPR036390">
    <property type="entry name" value="WH_DNA-bd_sf"/>
</dbReference>
<dbReference type="InterPro" id="IPR028082">
    <property type="entry name" value="Peripla_BP_I"/>
</dbReference>
<evidence type="ECO:0000256" key="3">
    <source>
        <dbReference type="ARBA" id="ARBA00023163"/>
    </source>
</evidence>
<dbReference type="PANTHER" id="PTHR30146">
    <property type="entry name" value="LACI-RELATED TRANSCRIPTIONAL REPRESSOR"/>
    <property type="match status" value="1"/>
</dbReference>
<gene>
    <name evidence="5" type="ordered locus">Tmath_1684</name>
</gene>
<organism evidence="5 6">
    <name type="scientific">Thermoanaerobacter mathranii subsp. mathranii (strain DSM 11426 / CCUG 53645 / CIP 108742 / A3)</name>
    <dbReference type="NCBI Taxonomy" id="583358"/>
    <lineage>
        <taxon>Bacteria</taxon>
        <taxon>Bacillati</taxon>
        <taxon>Bacillota</taxon>
        <taxon>Clostridia</taxon>
        <taxon>Thermoanaerobacterales</taxon>
        <taxon>Thermoanaerobacteraceae</taxon>
        <taxon>Thermoanaerobacter</taxon>
    </lineage>
</organism>
<dbReference type="EMBL" id="CP002032">
    <property type="protein sequence ID" value="ADH61389.1"/>
    <property type="molecule type" value="Genomic_DNA"/>
</dbReference>
<evidence type="ECO:0000256" key="1">
    <source>
        <dbReference type="ARBA" id="ARBA00023015"/>
    </source>
</evidence>
<accession>A0ABN3Z7Q4</accession>
<keyword evidence="1" id="KW-0805">Transcription regulation</keyword>
<dbReference type="SUPFAM" id="SSF53822">
    <property type="entry name" value="Periplasmic binding protein-like I"/>
    <property type="match status" value="1"/>
</dbReference>
<protein>
    <submittedName>
        <fullName evidence="5">Transcriptional regulator, GntR family with LacI sensor</fullName>
    </submittedName>
</protein>
<evidence type="ECO:0000313" key="5">
    <source>
        <dbReference type="EMBL" id="ADH61389.1"/>
    </source>
</evidence>
<dbReference type="CDD" id="cd01541">
    <property type="entry name" value="PBP1_AraR"/>
    <property type="match status" value="1"/>
</dbReference>
<evidence type="ECO:0000313" key="6">
    <source>
        <dbReference type="Proteomes" id="UP000002064"/>
    </source>
</evidence>
<dbReference type="CDD" id="cd07377">
    <property type="entry name" value="WHTH_GntR"/>
    <property type="match status" value="1"/>
</dbReference>
<keyword evidence="6" id="KW-1185">Reference proteome</keyword>
<dbReference type="PANTHER" id="PTHR30146:SF150">
    <property type="entry name" value="ARABINOSE METABOLISM TRANSCRIPTIONAL REPRESSOR"/>
    <property type="match status" value="1"/>
</dbReference>
<dbReference type="PRINTS" id="PR00035">
    <property type="entry name" value="HTHGNTR"/>
</dbReference>
<feature type="domain" description="HTH gntR-type" evidence="4">
    <location>
        <begin position="5"/>
        <end position="73"/>
    </location>
</feature>
<dbReference type="Pfam" id="PF13377">
    <property type="entry name" value="Peripla_BP_3"/>
    <property type="match status" value="1"/>
</dbReference>
<keyword evidence="3" id="KW-0804">Transcription</keyword>
<dbReference type="Gene3D" id="1.10.10.10">
    <property type="entry name" value="Winged helix-like DNA-binding domain superfamily/Winged helix DNA-binding domain"/>
    <property type="match status" value="1"/>
</dbReference>
<reference evidence="5 6" key="1">
    <citation type="submission" date="2010-05" db="EMBL/GenBank/DDBJ databases">
        <title>Complete sequence of Thermoanaerobacter mathranii subsp. mathranii mathranii str. A3.</title>
        <authorList>
            <consortium name="US DOE Joint Genome Institute"/>
            <person name="Lucas S."/>
            <person name="Copeland A."/>
            <person name="Lapidus A."/>
            <person name="Cheng J.-F."/>
            <person name="Bruce D."/>
            <person name="Goodwin L."/>
            <person name="Pitluck S."/>
            <person name="Held B."/>
            <person name="Detter J.C."/>
            <person name="Han C."/>
            <person name="Tapia R."/>
            <person name="Land M."/>
            <person name="Hauser L."/>
            <person name="Kyrpides N."/>
            <person name="Mikhailova N."/>
            <person name="Zhou J."/>
            <person name="Hemme C."/>
            <person name="Woyke T."/>
        </authorList>
    </citation>
    <scope>NUCLEOTIDE SEQUENCE [LARGE SCALE GENOMIC DNA]</scope>
    <source>
        <strain evidence="5 6">A3</strain>
    </source>
</reference>
<dbReference type="InterPro" id="IPR046335">
    <property type="entry name" value="LacI/GalR-like_sensor"/>
</dbReference>
<evidence type="ECO:0000259" key="4">
    <source>
        <dbReference type="PROSITE" id="PS50949"/>
    </source>
</evidence>
<dbReference type="InterPro" id="IPR000524">
    <property type="entry name" value="Tscrpt_reg_HTH_GntR"/>
</dbReference>
<dbReference type="RefSeq" id="WP_013150621.1">
    <property type="nucleotide sequence ID" value="NC_014209.1"/>
</dbReference>
<dbReference type="Pfam" id="PF00392">
    <property type="entry name" value="GntR"/>
    <property type="match status" value="1"/>
</dbReference>
<dbReference type="InterPro" id="IPR036388">
    <property type="entry name" value="WH-like_DNA-bd_sf"/>
</dbReference>
<name>A0ABN3Z7Q4_THEM3</name>
<proteinExistence type="predicted"/>
<sequence>MAENLPKYQQLKEFIIRYIVENNLNAHDPLFTENELAAKFNMSRHTVRKALDELENEGWIYRKQGVGTFCADRSVIKKIDDKNIAVITTYVSDYIFPRIIKGIDQVLTKEGYTILLYNTNNKIEKEIDILENIMTKNIKGVIIEPTKSALPHINIDYFEQLKRRGIPYIFINSYYEELKPSYIIQDDEGGGFVVTEHLIQLGHRNILGIFKSDDNQGLNRYKGYIRALRQYGIKIREDNIVWYTTEEMRTKPQEMVKKIFEGTGDKPSAIVCYNDQIAMWVIEALRNLGLTVPNDVSIVGFDDSDYAVLSDIKLTTIVHPKEEMGRQAAKALFKLMEMGNKAFENPITICVKPELKIRTSAKSIEAKEVKV</sequence>
<evidence type="ECO:0000256" key="2">
    <source>
        <dbReference type="ARBA" id="ARBA00023125"/>
    </source>
</evidence>
<dbReference type="SMART" id="SM00345">
    <property type="entry name" value="HTH_GNTR"/>
    <property type="match status" value="1"/>
</dbReference>
<dbReference type="InterPro" id="IPR033532">
    <property type="entry name" value="AraR_ligand_bind_dom"/>
</dbReference>
<dbReference type="PROSITE" id="PS50949">
    <property type="entry name" value="HTH_GNTR"/>
    <property type="match status" value="1"/>
</dbReference>
<dbReference type="Gene3D" id="3.40.50.2300">
    <property type="match status" value="2"/>
</dbReference>
<dbReference type="SUPFAM" id="SSF46785">
    <property type="entry name" value="Winged helix' DNA-binding domain"/>
    <property type="match status" value="1"/>
</dbReference>
<dbReference type="Proteomes" id="UP000002064">
    <property type="component" value="Chromosome"/>
</dbReference>